<keyword evidence="2" id="KW-0812">Transmembrane</keyword>
<feature type="region of interest" description="Disordered" evidence="1">
    <location>
        <begin position="202"/>
        <end position="275"/>
    </location>
</feature>
<comment type="caution">
    <text evidence="3">The sequence shown here is derived from an EMBL/GenBank/DDBJ whole genome shotgun (WGS) entry which is preliminary data.</text>
</comment>
<feature type="transmembrane region" description="Helical" evidence="2">
    <location>
        <begin position="52"/>
        <end position="78"/>
    </location>
</feature>
<keyword evidence="2" id="KW-0472">Membrane</keyword>
<feature type="compositionally biased region" description="Basic and acidic residues" evidence="1">
    <location>
        <begin position="202"/>
        <end position="229"/>
    </location>
</feature>
<sequence length="275" mass="28850">MEPIGRATLPLRIVGVAGIVLGILALLGTILIPHSMTCTSAGDCRSGNDLLYVIASLGRIVGAPFAAAGTFAIGLSLLTTAFRPRAAPDLDSDPRPEATVTTEPAHADSPAPVLAPAQALWTFAGVLFTFCAAAAVFYSLPIAQLAFGADCDENGCSYSPLALAAQIAGFLAPSVMIASLLIAVLAVVASTVNRHGGIRVGRASERDRRDGGGRDEHDRHDRRDRRDPDAELDELLGTATDDLDQARSRGTMTWRGRDLSPFMRPPAGDGHDGRD</sequence>
<feature type="transmembrane region" description="Helical" evidence="2">
    <location>
        <begin position="12"/>
        <end position="32"/>
    </location>
</feature>
<proteinExistence type="predicted"/>
<name>A0ABT2GWX3_9MICO</name>
<evidence type="ECO:0000313" key="3">
    <source>
        <dbReference type="EMBL" id="MCS5720062.1"/>
    </source>
</evidence>
<reference evidence="3" key="1">
    <citation type="submission" date="2022-08" db="EMBL/GenBank/DDBJ databases">
        <authorList>
            <person name="Deng Y."/>
            <person name="Han X.-F."/>
            <person name="Zhang Y.-Q."/>
        </authorList>
    </citation>
    <scope>NUCLEOTIDE SEQUENCE</scope>
    <source>
        <strain evidence="3">CPCC 205763</strain>
    </source>
</reference>
<dbReference type="RefSeq" id="WP_259509835.1">
    <property type="nucleotide sequence ID" value="NZ_JANLCM010000002.1"/>
</dbReference>
<keyword evidence="4" id="KW-1185">Reference proteome</keyword>
<feature type="transmembrane region" description="Helical" evidence="2">
    <location>
        <begin position="119"/>
        <end position="140"/>
    </location>
</feature>
<dbReference type="Proteomes" id="UP001165584">
    <property type="component" value="Unassembled WGS sequence"/>
</dbReference>
<gene>
    <name evidence="3" type="ORF">N1027_18175</name>
</gene>
<evidence type="ECO:0000256" key="1">
    <source>
        <dbReference type="SAM" id="MobiDB-lite"/>
    </source>
</evidence>
<dbReference type="EMBL" id="JANLCM010000002">
    <property type="protein sequence ID" value="MCS5720062.1"/>
    <property type="molecule type" value="Genomic_DNA"/>
</dbReference>
<organism evidence="3 4">
    <name type="scientific">Herbiconiux aconitum</name>
    <dbReference type="NCBI Taxonomy" id="2970913"/>
    <lineage>
        <taxon>Bacteria</taxon>
        <taxon>Bacillati</taxon>
        <taxon>Actinomycetota</taxon>
        <taxon>Actinomycetes</taxon>
        <taxon>Micrococcales</taxon>
        <taxon>Microbacteriaceae</taxon>
        <taxon>Herbiconiux</taxon>
    </lineage>
</organism>
<keyword evidence="2" id="KW-1133">Transmembrane helix</keyword>
<evidence type="ECO:0000313" key="4">
    <source>
        <dbReference type="Proteomes" id="UP001165584"/>
    </source>
</evidence>
<feature type="transmembrane region" description="Helical" evidence="2">
    <location>
        <begin position="167"/>
        <end position="192"/>
    </location>
</feature>
<evidence type="ECO:0000256" key="2">
    <source>
        <dbReference type="SAM" id="Phobius"/>
    </source>
</evidence>
<protein>
    <submittedName>
        <fullName evidence="3">Uncharacterized protein</fullName>
    </submittedName>
</protein>
<accession>A0ABT2GWX3</accession>
<feature type="region of interest" description="Disordered" evidence="1">
    <location>
        <begin position="87"/>
        <end position="107"/>
    </location>
</feature>
<feature type="compositionally biased region" description="Basic and acidic residues" evidence="1">
    <location>
        <begin position="87"/>
        <end position="96"/>
    </location>
</feature>